<evidence type="ECO:0000256" key="1">
    <source>
        <dbReference type="ARBA" id="ARBA00022857"/>
    </source>
</evidence>
<dbReference type="Gene3D" id="3.90.180.10">
    <property type="entry name" value="Medium-chain alcohol dehydrogenases, catalytic domain"/>
    <property type="match status" value="1"/>
</dbReference>
<dbReference type="AlphaFoldDB" id="A0A7D7QGZ9"/>
<dbReference type="Gene3D" id="3.40.50.720">
    <property type="entry name" value="NAD(P)-binding Rossmann-like Domain"/>
    <property type="match status" value="1"/>
</dbReference>
<dbReference type="SUPFAM" id="SSF50129">
    <property type="entry name" value="GroES-like"/>
    <property type="match status" value="1"/>
</dbReference>
<dbReference type="SUPFAM" id="SSF51735">
    <property type="entry name" value="NAD(P)-binding Rossmann-fold domains"/>
    <property type="match status" value="1"/>
</dbReference>
<evidence type="ECO:0000256" key="2">
    <source>
        <dbReference type="ARBA" id="ARBA00023002"/>
    </source>
</evidence>
<dbReference type="InterPro" id="IPR020843">
    <property type="entry name" value="ER"/>
</dbReference>
<keyword evidence="1" id="KW-0521">NADP</keyword>
<dbReference type="RefSeq" id="WP_219849799.1">
    <property type="nucleotide sequence ID" value="NZ_CP059491.1"/>
</dbReference>
<dbReference type="EMBL" id="CP059491">
    <property type="protein sequence ID" value="QMT00904.1"/>
    <property type="molecule type" value="Genomic_DNA"/>
</dbReference>
<evidence type="ECO:0000313" key="4">
    <source>
        <dbReference type="EMBL" id="QMT00904.1"/>
    </source>
</evidence>
<dbReference type="InterPro" id="IPR036291">
    <property type="entry name" value="NAD(P)-bd_dom_sf"/>
</dbReference>
<evidence type="ECO:0000259" key="3">
    <source>
        <dbReference type="SMART" id="SM00829"/>
    </source>
</evidence>
<gene>
    <name evidence="4" type="ORF">H1R19_18830</name>
</gene>
<dbReference type="GO" id="GO:0070402">
    <property type="term" value="F:NADPH binding"/>
    <property type="evidence" value="ECO:0007669"/>
    <property type="project" value="TreeGrafter"/>
</dbReference>
<sequence length="304" mass="30759">MSTNTFRAAVVRAPSGPDSIEILDLPTRAPGRGEARIAVAAASINPVDLAVAGGVFHQRGVIPPGRQAGLGWDFAGTVIESGPGTGVEPGARVAGVVTGFDREIGAYADEVVIGASEFAVVPEALDLVAASTIPINGLAAAQMLDLLGAPTPESNRLLVTGAAGVVGGYLLALAGERGWQVTGLARADDEAFVRGLGAAFTTSPDHRWDAVADGAAMQSTGLALVRDGGRFVGVQPGAAPQPERGISVHTVVAHADGRLGDLLERAAAGALPIRVHATVPLDRVADAQKEAAKPGVRGRVVLLP</sequence>
<keyword evidence="2" id="KW-0560">Oxidoreductase</keyword>
<dbReference type="KEGG" id="gji:H1R19_18830"/>
<dbReference type="PANTHER" id="PTHR48106">
    <property type="entry name" value="QUINONE OXIDOREDUCTASE PIG3-RELATED"/>
    <property type="match status" value="1"/>
</dbReference>
<dbReference type="SMART" id="SM00829">
    <property type="entry name" value="PKS_ER"/>
    <property type="match status" value="1"/>
</dbReference>
<dbReference type="Pfam" id="PF13602">
    <property type="entry name" value="ADH_zinc_N_2"/>
    <property type="match status" value="1"/>
</dbReference>
<feature type="domain" description="Enoyl reductase (ER)" evidence="3">
    <location>
        <begin position="15"/>
        <end position="302"/>
    </location>
</feature>
<dbReference type="Proteomes" id="UP000515663">
    <property type="component" value="Chromosome"/>
</dbReference>
<dbReference type="InterPro" id="IPR011032">
    <property type="entry name" value="GroES-like_sf"/>
</dbReference>
<evidence type="ECO:0000313" key="5">
    <source>
        <dbReference type="Proteomes" id="UP000515663"/>
    </source>
</evidence>
<protein>
    <submittedName>
        <fullName evidence="4">NADP-dependent oxidoreductase</fullName>
    </submittedName>
</protein>
<keyword evidence="5" id="KW-1185">Reference proteome</keyword>
<name>A0A7D7QGZ9_9ACTN</name>
<accession>A0A7D7QGZ9</accession>
<dbReference type="Pfam" id="PF08240">
    <property type="entry name" value="ADH_N"/>
    <property type="match status" value="1"/>
</dbReference>
<proteinExistence type="predicted"/>
<dbReference type="GO" id="GO:0016651">
    <property type="term" value="F:oxidoreductase activity, acting on NAD(P)H"/>
    <property type="evidence" value="ECO:0007669"/>
    <property type="project" value="TreeGrafter"/>
</dbReference>
<dbReference type="InterPro" id="IPR013154">
    <property type="entry name" value="ADH-like_N"/>
</dbReference>
<reference evidence="5" key="1">
    <citation type="submission" date="2020-07" db="EMBL/GenBank/DDBJ databases">
        <title>novel species isolated from the respiratory tract of Marmot.</title>
        <authorList>
            <person name="Zhang G."/>
        </authorList>
    </citation>
    <scope>NUCLEOTIDE SEQUENCE [LARGE SCALE GENOMIC DNA]</scope>
    <source>
        <strain evidence="5">686</strain>
    </source>
</reference>
<dbReference type="CDD" id="cd05289">
    <property type="entry name" value="MDR_like_2"/>
    <property type="match status" value="1"/>
</dbReference>
<organism evidence="4 5">
    <name type="scientific">Gordonia jinghuaiqii</name>
    <dbReference type="NCBI Taxonomy" id="2758710"/>
    <lineage>
        <taxon>Bacteria</taxon>
        <taxon>Bacillati</taxon>
        <taxon>Actinomycetota</taxon>
        <taxon>Actinomycetes</taxon>
        <taxon>Mycobacteriales</taxon>
        <taxon>Gordoniaceae</taxon>
        <taxon>Gordonia</taxon>
    </lineage>
</organism>